<dbReference type="InterPro" id="IPR036678">
    <property type="entry name" value="MutS_con_dom_sf"/>
</dbReference>
<comment type="similarity">
    <text evidence="2">Belongs to the DNA mismatch repair MutS family. MSH3 subfamily.</text>
</comment>
<dbReference type="FunFam" id="3.30.420.110:FF:000008">
    <property type="entry name" value="DNA mismatch repair protein"/>
    <property type="match status" value="1"/>
</dbReference>
<evidence type="ECO:0000256" key="3">
    <source>
        <dbReference type="ARBA" id="ARBA00022741"/>
    </source>
</evidence>
<keyword evidence="14" id="KW-1185">Reference proteome</keyword>
<dbReference type="STRING" id="1051890.A0A3N4LWY2"/>
<dbReference type="NCBIfam" id="NF003810">
    <property type="entry name" value="PRK05399.1"/>
    <property type="match status" value="1"/>
</dbReference>
<gene>
    <name evidence="13" type="ORF">L211DRAFT_819242</name>
</gene>
<dbReference type="InterPro" id="IPR027417">
    <property type="entry name" value="P-loop_NTPase"/>
</dbReference>
<dbReference type="Pfam" id="PF01624">
    <property type="entry name" value="MutS_I"/>
    <property type="match status" value="1"/>
</dbReference>
<dbReference type="PROSITE" id="PS00486">
    <property type="entry name" value="DNA_MISMATCH_REPAIR_2"/>
    <property type="match status" value="1"/>
</dbReference>
<dbReference type="InterPro" id="IPR000432">
    <property type="entry name" value="DNA_mismatch_repair_MutS_C"/>
</dbReference>
<keyword evidence="3 10" id="KW-0547">Nucleotide-binding</keyword>
<evidence type="ECO:0000256" key="2">
    <source>
        <dbReference type="ARBA" id="ARBA00007094"/>
    </source>
</evidence>
<reference evidence="13 14" key="1">
    <citation type="journal article" date="2018" name="Nat. Ecol. Evol.">
        <title>Pezizomycetes genomes reveal the molecular basis of ectomycorrhizal truffle lifestyle.</title>
        <authorList>
            <person name="Murat C."/>
            <person name="Payen T."/>
            <person name="Noel B."/>
            <person name="Kuo A."/>
            <person name="Morin E."/>
            <person name="Chen J."/>
            <person name="Kohler A."/>
            <person name="Krizsan K."/>
            <person name="Balestrini R."/>
            <person name="Da Silva C."/>
            <person name="Montanini B."/>
            <person name="Hainaut M."/>
            <person name="Levati E."/>
            <person name="Barry K.W."/>
            <person name="Belfiori B."/>
            <person name="Cichocki N."/>
            <person name="Clum A."/>
            <person name="Dockter R.B."/>
            <person name="Fauchery L."/>
            <person name="Guy J."/>
            <person name="Iotti M."/>
            <person name="Le Tacon F."/>
            <person name="Lindquist E.A."/>
            <person name="Lipzen A."/>
            <person name="Malagnac F."/>
            <person name="Mello A."/>
            <person name="Molinier V."/>
            <person name="Miyauchi S."/>
            <person name="Poulain J."/>
            <person name="Riccioni C."/>
            <person name="Rubini A."/>
            <person name="Sitrit Y."/>
            <person name="Splivallo R."/>
            <person name="Traeger S."/>
            <person name="Wang M."/>
            <person name="Zifcakova L."/>
            <person name="Wipf D."/>
            <person name="Zambonelli A."/>
            <person name="Paolocci F."/>
            <person name="Nowrousian M."/>
            <person name="Ottonello S."/>
            <person name="Baldrian P."/>
            <person name="Spatafora J.W."/>
            <person name="Henrissat B."/>
            <person name="Nagy L.G."/>
            <person name="Aury J.M."/>
            <person name="Wincker P."/>
            <person name="Grigoriev I.V."/>
            <person name="Bonfante P."/>
            <person name="Martin F.M."/>
        </authorList>
    </citation>
    <scope>NUCLEOTIDE SEQUENCE [LARGE SCALE GENOMIC DNA]</scope>
    <source>
        <strain evidence="13 14">ATCC MYA-4762</strain>
    </source>
</reference>
<evidence type="ECO:0000256" key="6">
    <source>
        <dbReference type="ARBA" id="ARBA00023125"/>
    </source>
</evidence>
<dbReference type="FunCoup" id="A0A3N4LWY2">
    <property type="interactions" value="783"/>
</dbReference>
<feature type="region of interest" description="Disordered" evidence="11">
    <location>
        <begin position="257"/>
        <end position="296"/>
    </location>
</feature>
<dbReference type="PANTHER" id="PTHR11361">
    <property type="entry name" value="DNA MISMATCH REPAIR PROTEIN MUTS FAMILY MEMBER"/>
    <property type="match status" value="1"/>
</dbReference>
<dbReference type="InterPro" id="IPR007696">
    <property type="entry name" value="DNA_mismatch_repair_MutS_core"/>
</dbReference>
<dbReference type="AlphaFoldDB" id="A0A3N4LWY2"/>
<dbReference type="Gene3D" id="3.40.50.300">
    <property type="entry name" value="P-loop containing nucleotide triphosphate hydrolases"/>
    <property type="match status" value="1"/>
</dbReference>
<protein>
    <recommendedName>
        <fullName evidence="10">DNA mismatch repair protein</fullName>
    </recommendedName>
</protein>
<dbReference type="FunFam" id="1.10.1420.10:FF:000004">
    <property type="entry name" value="DNA mismatch repair protein Msh3"/>
    <property type="match status" value="1"/>
</dbReference>
<name>A0A3N4LWY2_9PEZI</name>
<dbReference type="EMBL" id="ML121531">
    <property type="protein sequence ID" value="RPB27367.1"/>
    <property type="molecule type" value="Genomic_DNA"/>
</dbReference>
<comment type="function">
    <text evidence="10">Component of the post-replicative DNA mismatch repair system (MMR).</text>
</comment>
<evidence type="ECO:0000256" key="8">
    <source>
        <dbReference type="ARBA" id="ARBA00023242"/>
    </source>
</evidence>
<evidence type="ECO:0000259" key="12">
    <source>
        <dbReference type="PROSITE" id="PS00486"/>
    </source>
</evidence>
<feature type="compositionally biased region" description="Basic and acidic residues" evidence="11">
    <location>
        <begin position="188"/>
        <end position="201"/>
    </location>
</feature>
<dbReference type="SUPFAM" id="SSF48334">
    <property type="entry name" value="DNA repair protein MutS, domain III"/>
    <property type="match status" value="1"/>
</dbReference>
<keyword evidence="6 10" id="KW-0238">DNA-binding</keyword>
<keyword evidence="5 10" id="KW-0067">ATP-binding</keyword>
<dbReference type="SMART" id="SM00533">
    <property type="entry name" value="MUTSd"/>
    <property type="match status" value="1"/>
</dbReference>
<evidence type="ECO:0000313" key="14">
    <source>
        <dbReference type="Proteomes" id="UP000267821"/>
    </source>
</evidence>
<feature type="compositionally biased region" description="Basic residues" evidence="11">
    <location>
        <begin position="93"/>
        <end position="108"/>
    </location>
</feature>
<dbReference type="SUPFAM" id="SSF52540">
    <property type="entry name" value="P-loop containing nucleoside triphosphate hydrolases"/>
    <property type="match status" value="1"/>
</dbReference>
<dbReference type="Gene3D" id="1.10.1420.10">
    <property type="match status" value="2"/>
</dbReference>
<feature type="compositionally biased region" description="Acidic residues" evidence="11">
    <location>
        <begin position="265"/>
        <end position="276"/>
    </location>
</feature>
<dbReference type="FunFam" id="3.40.1170.10:FF:000006">
    <property type="entry name" value="DNA mismatch repair protein"/>
    <property type="match status" value="1"/>
</dbReference>
<comment type="subunit">
    <text evidence="9">Heterodimer consisting of MSH2-MSH3 (MutS beta). Forms a ternary complex with MutL alpha (MLH1-PMS1).</text>
</comment>
<evidence type="ECO:0000256" key="4">
    <source>
        <dbReference type="ARBA" id="ARBA00022763"/>
    </source>
</evidence>
<dbReference type="Gene3D" id="3.40.1170.10">
    <property type="entry name" value="DNA repair protein MutS, domain I"/>
    <property type="match status" value="1"/>
</dbReference>
<dbReference type="GO" id="GO:0005524">
    <property type="term" value="F:ATP binding"/>
    <property type="evidence" value="ECO:0007669"/>
    <property type="project" value="UniProtKB-UniRule"/>
</dbReference>
<evidence type="ECO:0000256" key="7">
    <source>
        <dbReference type="ARBA" id="ARBA00023204"/>
    </source>
</evidence>
<keyword evidence="7 10" id="KW-0234">DNA repair</keyword>
<dbReference type="InterPro" id="IPR007695">
    <property type="entry name" value="DNA_mismatch_repair_MutS-lik_N"/>
</dbReference>
<proteinExistence type="inferred from homology"/>
<dbReference type="PIRSF" id="PIRSF037677">
    <property type="entry name" value="DNA_mis_repair_Msh6"/>
    <property type="match status" value="1"/>
</dbReference>
<dbReference type="SMART" id="SM00534">
    <property type="entry name" value="MUTSac"/>
    <property type="match status" value="1"/>
</dbReference>
<dbReference type="PANTHER" id="PTHR11361:SF122">
    <property type="entry name" value="DNA MISMATCH REPAIR PROTEIN MSH3"/>
    <property type="match status" value="1"/>
</dbReference>
<evidence type="ECO:0000313" key="13">
    <source>
        <dbReference type="EMBL" id="RPB27367.1"/>
    </source>
</evidence>
<evidence type="ECO:0000256" key="9">
    <source>
        <dbReference type="ARBA" id="ARBA00025902"/>
    </source>
</evidence>
<dbReference type="InterPro" id="IPR036187">
    <property type="entry name" value="DNA_mismatch_repair_MutS_sf"/>
</dbReference>
<dbReference type="FunFam" id="3.40.50.300:FF:000870">
    <property type="entry name" value="MutS protein homolog 4"/>
    <property type="match status" value="1"/>
</dbReference>
<dbReference type="InterPro" id="IPR007860">
    <property type="entry name" value="DNA_mmatch_repair_MutS_con_dom"/>
</dbReference>
<evidence type="ECO:0000256" key="10">
    <source>
        <dbReference type="PIRNR" id="PIRNR037677"/>
    </source>
</evidence>
<keyword evidence="4 10" id="KW-0227">DNA damage</keyword>
<evidence type="ECO:0000256" key="1">
    <source>
        <dbReference type="ARBA" id="ARBA00004123"/>
    </source>
</evidence>
<dbReference type="Pfam" id="PF05192">
    <property type="entry name" value="MutS_III"/>
    <property type="match status" value="1"/>
</dbReference>
<dbReference type="Gene3D" id="3.30.420.110">
    <property type="entry name" value="MutS, connector domain"/>
    <property type="match status" value="1"/>
</dbReference>
<dbReference type="Pfam" id="PF05188">
    <property type="entry name" value="MutS_II"/>
    <property type="match status" value="1"/>
</dbReference>
<evidence type="ECO:0000256" key="11">
    <source>
        <dbReference type="SAM" id="MobiDB-lite"/>
    </source>
</evidence>
<feature type="compositionally biased region" description="Basic residues" evidence="11">
    <location>
        <begin position="282"/>
        <end position="296"/>
    </location>
</feature>
<dbReference type="OrthoDB" id="121051at2759"/>
<dbReference type="SUPFAM" id="SSF55271">
    <property type="entry name" value="DNA repair protein MutS, domain I"/>
    <property type="match status" value="1"/>
</dbReference>
<dbReference type="Pfam" id="PF00488">
    <property type="entry name" value="MutS_V"/>
    <property type="match status" value="1"/>
</dbReference>
<evidence type="ECO:0000256" key="5">
    <source>
        <dbReference type="ARBA" id="ARBA00022840"/>
    </source>
</evidence>
<keyword evidence="8" id="KW-0539">Nucleus</keyword>
<dbReference type="GO" id="GO:0005634">
    <property type="term" value="C:nucleus"/>
    <property type="evidence" value="ECO:0007669"/>
    <property type="project" value="UniProtKB-SubCell"/>
</dbReference>
<dbReference type="GO" id="GO:0030983">
    <property type="term" value="F:mismatched DNA binding"/>
    <property type="evidence" value="ECO:0007669"/>
    <property type="project" value="UniProtKB-UniRule"/>
</dbReference>
<dbReference type="InterPro" id="IPR045076">
    <property type="entry name" value="MutS"/>
</dbReference>
<dbReference type="Proteomes" id="UP000267821">
    <property type="component" value="Unassembled WGS sequence"/>
</dbReference>
<dbReference type="InterPro" id="IPR016151">
    <property type="entry name" value="DNA_mismatch_repair_MutS_N"/>
</dbReference>
<comment type="subcellular location">
    <subcellularLocation>
        <location evidence="1">Nucleus</location>
    </subcellularLocation>
</comment>
<feature type="compositionally biased region" description="Polar residues" evidence="11">
    <location>
        <begin position="202"/>
        <end position="217"/>
    </location>
</feature>
<dbReference type="GO" id="GO:0006298">
    <property type="term" value="P:mismatch repair"/>
    <property type="evidence" value="ECO:0007669"/>
    <property type="project" value="InterPro"/>
</dbReference>
<sequence>MPASKDPSSSQGKQQTTISSFFTPKQTASSTPAKPKAASAKATPAPVAKGEKPTNSRSSVKKAVEDTIDNEDQAVPSESSQADGSDDEVPKSCMRKGRVMRPPRKSRKRDLELSDSDEVVGDGVENGSGKFTKLRKRLRRSSSNQPSGGAEEEEINEENEPQDVEMADDSPQLFKVTSKFKSLSASESSRKSLKEATKEKTSQSAYSPSQVPSSITTAVDPEYAKKKAKLREKFIQKLGKPNFMDEITRARGAAVGEDVGNQGEDGGEYIEEEEETPEPKGKKVQGKASASRKGKSKLTPLEKQVIDIKMRYPDTLLVVEVGYKYRFFGEDARIASKELSIMCIPGKMRFDEHPSEAHLDKFASASIPVHRLHVHVKRLVAAGHKVGVVRQLETAALKAVGDNRNAPFTRKLTNLYTKGTYVDDIDGFDDVAGVGTSAPATGYLLCLTEKLAGGMGTDEKVNVGIIAVQPSTGDVIYDEFEDGFMRSEIETRLLHIAPCELLIVGELSKATEKLVNHLAGSTTSVFGDKIRVEKVDKPKNMTTTASHVSKFYADKAKETGENSLLDSVLSLPDLVTQCLSAMITHMESYGLEHVFDLTKYFQSFSTRSHMLLNGNTLSSLEIYHNQTDFTEKGSLFWALDRTKTKFGRRLLRKWVGRPLVDKKQLEERIAAVEEIKAGENLKLSRLKELLGKVSYDLEKGLIRIYYGKCSRPELLSVLQTMNRIATAFPQAGDPIEVGFKSHIINEAIAALPGIAEDVSRYLDVFNHQAAGKDDKYSFFRNEEESYKAINEKKLGIVAVEQDLQDQLPVIAKQLKKKKIVFVTCSQIEYLIEVENTKEALNNVPPSWIKISGTKKLSRFHTPTVVKLIAERDQLKESLAAECDKAFKEFLTEISTKYQELRDCVQSLATLDCLLSLATVASQPNYVKPEYTDDICIEVEDGRHPMVEQMLIDTYVPNDINLRSNGHRAMLVTGPNMGGKSSFVRQVALISIMGQIGSYVPANYAKLGMLDAVFTRMGAHDNMMAGESTFMVELSETSDILKQATPRSLIILDELGRGTSTHDGVAIAHAVLDHIVTTLKSMVLFVTHYPLLAQFGDRYPDHVVNTHMKFEEAQDGSENITFLYQIGEGVAHRSYGLNVARLAGLPTLCLETAAIKSKQLEEELKGRESARLAKLLKSVIMDSYDPEYLLEGMDALEVPL</sequence>
<dbReference type="GO" id="GO:0006312">
    <property type="term" value="P:mitotic recombination"/>
    <property type="evidence" value="ECO:0007669"/>
    <property type="project" value="TreeGrafter"/>
</dbReference>
<feature type="compositionally biased region" description="Acidic residues" evidence="11">
    <location>
        <begin position="150"/>
        <end position="168"/>
    </location>
</feature>
<accession>A0A3N4LWY2</accession>
<dbReference type="InterPro" id="IPR017261">
    <property type="entry name" value="DNA_mismatch_repair_MutS/MSH"/>
</dbReference>
<dbReference type="GO" id="GO:0140664">
    <property type="term" value="F:ATP-dependent DNA damage sensor activity"/>
    <property type="evidence" value="ECO:0007669"/>
    <property type="project" value="InterPro"/>
</dbReference>
<feature type="compositionally biased region" description="Low complexity" evidence="11">
    <location>
        <begin position="27"/>
        <end position="48"/>
    </location>
</feature>
<feature type="compositionally biased region" description="Polar residues" evidence="11">
    <location>
        <begin position="1"/>
        <end position="26"/>
    </location>
</feature>
<dbReference type="InParanoid" id="A0A3N4LWY2"/>
<feature type="domain" description="DNA mismatch repair proteins mutS family" evidence="12">
    <location>
        <begin position="1047"/>
        <end position="1063"/>
    </location>
</feature>
<organism evidence="13 14">
    <name type="scientific">Terfezia boudieri ATCC MYA-4762</name>
    <dbReference type="NCBI Taxonomy" id="1051890"/>
    <lineage>
        <taxon>Eukaryota</taxon>
        <taxon>Fungi</taxon>
        <taxon>Dikarya</taxon>
        <taxon>Ascomycota</taxon>
        <taxon>Pezizomycotina</taxon>
        <taxon>Pezizomycetes</taxon>
        <taxon>Pezizales</taxon>
        <taxon>Pezizaceae</taxon>
        <taxon>Terfezia</taxon>
    </lineage>
</organism>
<feature type="region of interest" description="Disordered" evidence="11">
    <location>
        <begin position="1"/>
        <end position="221"/>
    </location>
</feature>